<dbReference type="Proteomes" id="UP001501459">
    <property type="component" value="Unassembled WGS sequence"/>
</dbReference>
<reference evidence="2" key="1">
    <citation type="journal article" date="2019" name="Int. J. Syst. Evol. Microbiol.">
        <title>The Global Catalogue of Microorganisms (GCM) 10K type strain sequencing project: providing services to taxonomists for standard genome sequencing and annotation.</title>
        <authorList>
            <consortium name="The Broad Institute Genomics Platform"/>
            <consortium name="The Broad Institute Genome Sequencing Center for Infectious Disease"/>
            <person name="Wu L."/>
            <person name="Ma J."/>
        </authorList>
    </citation>
    <scope>NUCLEOTIDE SEQUENCE [LARGE SCALE GENOMIC DNA]</scope>
    <source>
        <strain evidence="2">JCM 12149</strain>
    </source>
</reference>
<evidence type="ECO:0000313" key="1">
    <source>
        <dbReference type="EMBL" id="GAA0432633.1"/>
    </source>
</evidence>
<name>A0ABP3J0U2_9BACI</name>
<protein>
    <submittedName>
        <fullName evidence="1">Uncharacterized protein</fullName>
    </submittedName>
</protein>
<sequence length="67" mass="7552">MTIRNEDLFYCYSKNLSDHIYHYTGGHNGGIVPLTVAINPKSGNTFSLYAKSPELQKALDAYKNQNE</sequence>
<keyword evidence="2" id="KW-1185">Reference proteome</keyword>
<evidence type="ECO:0000313" key="2">
    <source>
        <dbReference type="Proteomes" id="UP001501459"/>
    </source>
</evidence>
<gene>
    <name evidence="1" type="ORF">GCM10008983_06540</name>
</gene>
<accession>A0ABP3J0U2</accession>
<proteinExistence type="predicted"/>
<organism evidence="1 2">
    <name type="scientific">Lentibacillus halophilus</name>
    <dbReference type="NCBI Taxonomy" id="295065"/>
    <lineage>
        <taxon>Bacteria</taxon>
        <taxon>Bacillati</taxon>
        <taxon>Bacillota</taxon>
        <taxon>Bacilli</taxon>
        <taxon>Bacillales</taxon>
        <taxon>Bacillaceae</taxon>
        <taxon>Lentibacillus</taxon>
    </lineage>
</organism>
<comment type="caution">
    <text evidence="1">The sequence shown here is derived from an EMBL/GenBank/DDBJ whole genome shotgun (WGS) entry which is preliminary data.</text>
</comment>
<dbReference type="RefSeq" id="WP_343751136.1">
    <property type="nucleotide sequence ID" value="NZ_BAAADM010000015.1"/>
</dbReference>
<dbReference type="EMBL" id="BAAADM010000015">
    <property type="protein sequence ID" value="GAA0432633.1"/>
    <property type="molecule type" value="Genomic_DNA"/>
</dbReference>